<dbReference type="RefSeq" id="WP_123932573.1">
    <property type="nucleotide sequence ID" value="NZ_JBPSDP010000020.1"/>
</dbReference>
<dbReference type="InterPro" id="IPR001807">
    <property type="entry name" value="ClC"/>
</dbReference>
<comment type="caution">
    <text evidence="9">The sequence shown here is derived from an EMBL/GenBank/DDBJ whole genome shotgun (WGS) entry which is preliminary data.</text>
</comment>
<keyword evidence="2" id="KW-0813">Transport</keyword>
<feature type="transmembrane region" description="Helical" evidence="8">
    <location>
        <begin position="342"/>
        <end position="361"/>
    </location>
</feature>
<dbReference type="PANTHER" id="PTHR45711">
    <property type="entry name" value="CHLORIDE CHANNEL PROTEIN"/>
    <property type="match status" value="1"/>
</dbReference>
<keyword evidence="5" id="KW-0406">Ion transport</keyword>
<organism evidence="9 10">
    <name type="scientific">Gordonia oryzae</name>
    <dbReference type="NCBI Taxonomy" id="2487349"/>
    <lineage>
        <taxon>Bacteria</taxon>
        <taxon>Bacillati</taxon>
        <taxon>Actinomycetota</taxon>
        <taxon>Actinomycetes</taxon>
        <taxon>Mycobacteriales</taxon>
        <taxon>Gordoniaceae</taxon>
        <taxon>Gordonia</taxon>
    </lineage>
</organism>
<comment type="subcellular location">
    <subcellularLocation>
        <location evidence="1">Membrane</location>
        <topology evidence="1">Multi-pass membrane protein</topology>
    </subcellularLocation>
</comment>
<keyword evidence="3 8" id="KW-0812">Transmembrane</keyword>
<proteinExistence type="predicted"/>
<dbReference type="EMBL" id="RKMH01000019">
    <property type="protein sequence ID" value="RPA57075.1"/>
    <property type="molecule type" value="Genomic_DNA"/>
</dbReference>
<sequence length="451" mass="46880">MRAPDSRDLTPETPEQDTGARVLVWLTIVATIAGAITGLIGGTFRWLLIRADHLRADLIDWTHHHGPAAWLIPVVISAAAALVAALITRGEPRAAGSGIQHVEAVERGEAAPPPASVIPARFVGGLLVIGVGGMVLGREGPTVHMGAAIGALTGRVCRATLREIRVLQTTLSGAGLAVAFNAPISGTLFCIEEIAKTVKVRYVLWTMAAVAAGTVCSRLIVGNHPDFVLPQITSVALSSLPVFVVFGVVVGMLGVAYNWLIRACLSGFAAIPRVPGPVKAAIIGAIIGAVLTIDSDLGGGGDDLTQNILSGQHLAFWAIVMLLAIRFVAGPVSYSAGTPGGIFAPMLALGAMTGLIASRLIDLVSPGYGHELLLPLMIVGMSSFFTAVVRAPFTGAVLVMEMTSTTSVAVSVLAAGAATMIVAELVRSPPIYDDLRERMLRQWKGREAEGV</sequence>
<evidence type="ECO:0000256" key="1">
    <source>
        <dbReference type="ARBA" id="ARBA00004141"/>
    </source>
</evidence>
<protein>
    <submittedName>
        <fullName evidence="9">ClC family H(+)/Cl(-) exchange transporter</fullName>
    </submittedName>
</protein>
<dbReference type="InterPro" id="IPR014743">
    <property type="entry name" value="Cl-channel_core"/>
</dbReference>
<dbReference type="AlphaFoldDB" id="A0A3N4G3Y2"/>
<dbReference type="SUPFAM" id="SSF81340">
    <property type="entry name" value="Clc chloride channel"/>
    <property type="match status" value="1"/>
</dbReference>
<accession>A0A3N4G3Y2</accession>
<keyword evidence="6 8" id="KW-0472">Membrane</keyword>
<feature type="transmembrane region" description="Helical" evidence="8">
    <location>
        <begin position="314"/>
        <end position="336"/>
    </location>
</feature>
<dbReference type="PANTHER" id="PTHR45711:SF6">
    <property type="entry name" value="CHLORIDE CHANNEL PROTEIN"/>
    <property type="match status" value="1"/>
</dbReference>
<evidence type="ECO:0000256" key="6">
    <source>
        <dbReference type="ARBA" id="ARBA00023136"/>
    </source>
</evidence>
<keyword evidence="4 8" id="KW-1133">Transmembrane helix</keyword>
<feature type="transmembrane region" description="Helical" evidence="8">
    <location>
        <begin position="22"/>
        <end position="48"/>
    </location>
</feature>
<evidence type="ECO:0000313" key="9">
    <source>
        <dbReference type="EMBL" id="RPA57075.1"/>
    </source>
</evidence>
<evidence type="ECO:0000256" key="7">
    <source>
        <dbReference type="ARBA" id="ARBA00023214"/>
    </source>
</evidence>
<feature type="transmembrane region" description="Helical" evidence="8">
    <location>
        <begin position="202"/>
        <end position="220"/>
    </location>
</feature>
<feature type="transmembrane region" description="Helical" evidence="8">
    <location>
        <begin position="373"/>
        <end position="393"/>
    </location>
</feature>
<dbReference type="PRINTS" id="PR00762">
    <property type="entry name" value="CLCHANNEL"/>
</dbReference>
<gene>
    <name evidence="9" type="ORF">EF294_19580</name>
</gene>
<dbReference type="Gene3D" id="1.10.3080.10">
    <property type="entry name" value="Clc chloride channel"/>
    <property type="match status" value="1"/>
</dbReference>
<evidence type="ECO:0000256" key="3">
    <source>
        <dbReference type="ARBA" id="ARBA00022692"/>
    </source>
</evidence>
<feature type="transmembrane region" description="Helical" evidence="8">
    <location>
        <begin position="405"/>
        <end position="426"/>
    </location>
</feature>
<dbReference type="GO" id="GO:0005247">
    <property type="term" value="F:voltage-gated chloride channel activity"/>
    <property type="evidence" value="ECO:0007669"/>
    <property type="project" value="TreeGrafter"/>
</dbReference>
<keyword evidence="7" id="KW-0868">Chloride</keyword>
<dbReference type="Pfam" id="PF00654">
    <property type="entry name" value="Voltage_CLC"/>
    <property type="match status" value="1"/>
</dbReference>
<dbReference type="GO" id="GO:0005886">
    <property type="term" value="C:plasma membrane"/>
    <property type="evidence" value="ECO:0007669"/>
    <property type="project" value="TreeGrafter"/>
</dbReference>
<evidence type="ECO:0000256" key="5">
    <source>
        <dbReference type="ARBA" id="ARBA00023065"/>
    </source>
</evidence>
<feature type="transmembrane region" description="Helical" evidence="8">
    <location>
        <begin position="240"/>
        <end position="260"/>
    </location>
</feature>
<evidence type="ECO:0000313" key="10">
    <source>
        <dbReference type="Proteomes" id="UP000267536"/>
    </source>
</evidence>
<name>A0A3N4G3Y2_9ACTN</name>
<evidence type="ECO:0000256" key="2">
    <source>
        <dbReference type="ARBA" id="ARBA00022448"/>
    </source>
</evidence>
<dbReference type="OrthoDB" id="9767361at2"/>
<evidence type="ECO:0000256" key="8">
    <source>
        <dbReference type="SAM" id="Phobius"/>
    </source>
</evidence>
<keyword evidence="10" id="KW-1185">Reference proteome</keyword>
<dbReference type="Proteomes" id="UP000267536">
    <property type="component" value="Unassembled WGS sequence"/>
</dbReference>
<feature type="transmembrane region" description="Helical" evidence="8">
    <location>
        <begin position="68"/>
        <end position="87"/>
    </location>
</feature>
<reference evidence="9 10" key="1">
    <citation type="submission" date="2018-11" db="EMBL/GenBank/DDBJ databases">
        <title>Draft genome sequence of Gordonia sp. RS15-1S isolated from rice stems.</title>
        <authorList>
            <person name="Muangham S."/>
        </authorList>
    </citation>
    <scope>NUCLEOTIDE SEQUENCE [LARGE SCALE GENOMIC DNA]</scope>
    <source>
        <strain evidence="9 10">RS15-1S</strain>
    </source>
</reference>
<evidence type="ECO:0000256" key="4">
    <source>
        <dbReference type="ARBA" id="ARBA00022989"/>
    </source>
</evidence>